<evidence type="ECO:0000313" key="4">
    <source>
        <dbReference type="EMBL" id="TYT60778.1"/>
    </source>
</evidence>
<dbReference type="Proteomes" id="UP000324104">
    <property type="component" value="Unassembled WGS sequence"/>
</dbReference>
<dbReference type="AlphaFoldDB" id="A0A5D5AG36"/>
<keyword evidence="5" id="KW-1185">Reference proteome</keyword>
<evidence type="ECO:0000256" key="3">
    <source>
        <dbReference type="SAM" id="MobiDB-lite"/>
    </source>
</evidence>
<dbReference type="GO" id="GO:0006412">
    <property type="term" value="P:translation"/>
    <property type="evidence" value="ECO:0007669"/>
    <property type="project" value="InterPro"/>
</dbReference>
<dbReference type="InterPro" id="IPR001209">
    <property type="entry name" value="Ribosomal_uS14"/>
</dbReference>
<evidence type="ECO:0000313" key="5">
    <source>
        <dbReference type="Proteomes" id="UP000324104"/>
    </source>
</evidence>
<dbReference type="Pfam" id="PF00253">
    <property type="entry name" value="Ribosomal_S14"/>
    <property type="match status" value="1"/>
</dbReference>
<dbReference type="NCBIfam" id="NF004424">
    <property type="entry name" value="PRK05766.1"/>
    <property type="match status" value="1"/>
</dbReference>
<protein>
    <submittedName>
        <fullName evidence="4">30S ribosomal protein S14</fullName>
    </submittedName>
</protein>
<dbReference type="InterPro" id="IPR039744">
    <property type="entry name" value="RIbosomal_uS14_euk_arc"/>
</dbReference>
<dbReference type="GO" id="GO:0008270">
    <property type="term" value="F:zinc ion binding"/>
    <property type="evidence" value="ECO:0007669"/>
    <property type="project" value="InterPro"/>
</dbReference>
<feature type="compositionally biased region" description="Acidic residues" evidence="3">
    <location>
        <begin position="8"/>
        <end position="22"/>
    </location>
</feature>
<keyword evidence="2" id="KW-0687">Ribonucleoprotein</keyword>
<proteinExistence type="predicted"/>
<sequence length="68" mass="7650">MSPPDEPTGGDDEATTDEESGADAERTGHTHVCRVTGREDGLVGKYDIWLSRQSFREMARDMGFRKYK</sequence>
<dbReference type="GO" id="GO:0005840">
    <property type="term" value="C:ribosome"/>
    <property type="evidence" value="ECO:0007669"/>
    <property type="project" value="UniProtKB-KW"/>
</dbReference>
<keyword evidence="1 4" id="KW-0689">Ribosomal protein</keyword>
<evidence type="ECO:0000256" key="1">
    <source>
        <dbReference type="ARBA" id="ARBA00022980"/>
    </source>
</evidence>
<dbReference type="GO" id="GO:1990904">
    <property type="term" value="C:ribonucleoprotein complex"/>
    <property type="evidence" value="ECO:0007669"/>
    <property type="project" value="UniProtKB-KW"/>
</dbReference>
<dbReference type="GO" id="GO:0003735">
    <property type="term" value="F:structural constituent of ribosome"/>
    <property type="evidence" value="ECO:0007669"/>
    <property type="project" value="InterPro"/>
</dbReference>
<dbReference type="Gene3D" id="4.10.830.10">
    <property type="entry name" value="30s Ribosomal Protein S14, Chain N"/>
    <property type="match status" value="1"/>
</dbReference>
<evidence type="ECO:0000256" key="2">
    <source>
        <dbReference type="ARBA" id="ARBA00023274"/>
    </source>
</evidence>
<dbReference type="RefSeq" id="WP_149082705.1">
    <property type="nucleotide sequence ID" value="NZ_VTAW01000030.1"/>
</dbReference>
<name>A0A5D5AG36_9EURY</name>
<dbReference type="EMBL" id="VTAW01000030">
    <property type="protein sequence ID" value="TYT60778.1"/>
    <property type="molecule type" value="Genomic_DNA"/>
</dbReference>
<feature type="region of interest" description="Disordered" evidence="3">
    <location>
        <begin position="1"/>
        <end position="31"/>
    </location>
</feature>
<reference evidence="4 5" key="1">
    <citation type="submission" date="2019-08" db="EMBL/GenBank/DDBJ databases">
        <title>Archaea genome.</title>
        <authorList>
            <person name="Kajale S."/>
            <person name="Shouche Y."/>
            <person name="Deshpande N."/>
            <person name="Sharma A."/>
        </authorList>
    </citation>
    <scope>NUCLEOTIDE SEQUENCE [LARGE SCALE GENOMIC DNA]</scope>
    <source>
        <strain evidence="4 5">ESP3B_9</strain>
    </source>
</reference>
<accession>A0A5D5AG36</accession>
<dbReference type="InterPro" id="IPR043140">
    <property type="entry name" value="Ribosomal_uS14_sf"/>
</dbReference>
<comment type="caution">
    <text evidence="4">The sequence shown here is derived from an EMBL/GenBank/DDBJ whole genome shotgun (WGS) entry which is preliminary data.</text>
</comment>
<organism evidence="4 5">
    <name type="scientific">Natrialba swarupiae</name>
    <dbReference type="NCBI Taxonomy" id="2448032"/>
    <lineage>
        <taxon>Archaea</taxon>
        <taxon>Methanobacteriati</taxon>
        <taxon>Methanobacteriota</taxon>
        <taxon>Stenosarchaea group</taxon>
        <taxon>Halobacteria</taxon>
        <taxon>Halobacteriales</taxon>
        <taxon>Natrialbaceae</taxon>
        <taxon>Natrialba</taxon>
    </lineage>
</organism>
<gene>
    <name evidence="4" type="ORF">FYC77_17080</name>
</gene>